<dbReference type="Gene3D" id="1.10.630.10">
    <property type="entry name" value="Cytochrome P450"/>
    <property type="match status" value="1"/>
</dbReference>
<organism evidence="3 4">
    <name type="scientific">Streptantibioticus parmotrematis</name>
    <dbReference type="NCBI Taxonomy" id="2873249"/>
    <lineage>
        <taxon>Bacteria</taxon>
        <taxon>Bacillati</taxon>
        <taxon>Actinomycetota</taxon>
        <taxon>Actinomycetes</taxon>
        <taxon>Kitasatosporales</taxon>
        <taxon>Streptomycetaceae</taxon>
        <taxon>Streptantibioticus</taxon>
    </lineage>
</organism>
<dbReference type="PANTHER" id="PTHR46696:SF6">
    <property type="entry name" value="P450, PUTATIVE (EUROFUNG)-RELATED"/>
    <property type="match status" value="1"/>
</dbReference>
<keyword evidence="4" id="KW-1185">Reference proteome</keyword>
<proteinExistence type="inferred from homology"/>
<dbReference type="CDD" id="cd11031">
    <property type="entry name" value="Cyp158A-like"/>
    <property type="match status" value="1"/>
</dbReference>
<dbReference type="InterPro" id="IPR017972">
    <property type="entry name" value="Cyt_P450_CS"/>
</dbReference>
<dbReference type="SUPFAM" id="SSF48264">
    <property type="entry name" value="Cytochrome P450"/>
    <property type="match status" value="1"/>
</dbReference>
<dbReference type="PRINTS" id="PR00385">
    <property type="entry name" value="P450"/>
</dbReference>
<dbReference type="PANTHER" id="PTHR46696">
    <property type="entry name" value="P450, PUTATIVE (EUROFUNG)-RELATED"/>
    <property type="match status" value="1"/>
</dbReference>
<dbReference type="EMBL" id="JAINVZ010000001">
    <property type="protein sequence ID" value="MBY8883600.1"/>
    <property type="molecule type" value="Genomic_DNA"/>
</dbReference>
<reference evidence="3 4" key="1">
    <citation type="submission" date="2021-08" db="EMBL/GenBank/DDBJ databases">
        <title>Streptomyces sp. PTM05 isolated from lichen.</title>
        <authorList>
            <person name="Somphong A."/>
            <person name="Phongsopitanun W."/>
            <person name="Tanasupawat S."/>
        </authorList>
    </citation>
    <scope>NUCLEOTIDE SEQUENCE [LARGE SCALE GENOMIC DNA]</scope>
    <source>
        <strain evidence="3 4">Ptm05</strain>
    </source>
</reference>
<keyword evidence="2" id="KW-0349">Heme</keyword>
<evidence type="ECO:0000313" key="4">
    <source>
        <dbReference type="Proteomes" id="UP001198565"/>
    </source>
</evidence>
<dbReference type="InterPro" id="IPR001128">
    <property type="entry name" value="Cyt_P450"/>
</dbReference>
<evidence type="ECO:0000313" key="3">
    <source>
        <dbReference type="EMBL" id="MBY8883600.1"/>
    </source>
</evidence>
<dbReference type="InterPro" id="IPR036396">
    <property type="entry name" value="Cyt_P450_sf"/>
</dbReference>
<keyword evidence="2" id="KW-0408">Iron</keyword>
<evidence type="ECO:0000256" key="1">
    <source>
        <dbReference type="ARBA" id="ARBA00010617"/>
    </source>
</evidence>
<comment type="caution">
    <text evidence="3">The sequence shown here is derived from an EMBL/GenBank/DDBJ whole genome shotgun (WGS) entry which is preliminary data.</text>
</comment>
<gene>
    <name evidence="3" type="ORF">K7472_01905</name>
</gene>
<keyword evidence="2" id="KW-0479">Metal-binding</keyword>
<protein>
    <submittedName>
        <fullName evidence="3">Cytochrome P450</fullName>
    </submittedName>
</protein>
<evidence type="ECO:0000256" key="2">
    <source>
        <dbReference type="RuleBase" id="RU000461"/>
    </source>
</evidence>
<dbReference type="Proteomes" id="UP001198565">
    <property type="component" value="Unassembled WGS sequence"/>
</dbReference>
<dbReference type="PRINTS" id="PR00359">
    <property type="entry name" value="BP450"/>
</dbReference>
<dbReference type="PROSITE" id="PS00086">
    <property type="entry name" value="CYTOCHROME_P450"/>
    <property type="match status" value="1"/>
</dbReference>
<dbReference type="RefSeq" id="WP_222973270.1">
    <property type="nucleotide sequence ID" value="NZ_JAINVZ010000001.1"/>
</dbReference>
<dbReference type="Pfam" id="PF00067">
    <property type="entry name" value="p450"/>
    <property type="match status" value="1"/>
</dbReference>
<comment type="similarity">
    <text evidence="1 2">Belongs to the cytochrome P450 family.</text>
</comment>
<accession>A0ABS7QKD4</accession>
<sequence length="402" mass="43121">MTATQTVPQAVHDFPFADMSGPDPAPALARIAGAQPVARITTPTGVTAWLLSRPEDVRAMLADPRFSRAAYVADPSAQVFEIPQVSGGMAAADGADHARLRRLVASAFTTRRVEDVRPFARDRVGALLDEVAGTGAPADLVPLLATPLPVMAVCQWIGVPYADRQEFFGGTETLLNVSAYSAQEVAQRRGRMVGYLVSLLERKRREPGDDLLSALAAVCEEGERLTPEELVGLAVFLLGAGLETTAQQICVNLLVLLREREQWDLLVAEPDRVPDAVEELLRYAPTVPGALPRLATEDVVIGGVTVRAGEVVMAALATPNRRAAGVDRPDAVDVTRPAPSHLAFGHGMHRCLGAPLARVVLQEALWGLVRRFPGLRLAVPDADIAWREGHAARGPVRLPVTW</sequence>
<keyword evidence="2" id="KW-0503">Monooxygenase</keyword>
<dbReference type="InterPro" id="IPR002397">
    <property type="entry name" value="Cyt_P450_B"/>
</dbReference>
<keyword evidence="2" id="KW-0560">Oxidoreductase</keyword>
<name>A0ABS7QKD4_9ACTN</name>